<feature type="domain" description="Globin" evidence="8">
    <location>
        <begin position="20"/>
        <end position="161"/>
    </location>
</feature>
<keyword evidence="4 6" id="KW-0479">Metal-binding</keyword>
<dbReference type="Gene3D" id="1.10.490.10">
    <property type="entry name" value="Globins"/>
    <property type="match status" value="1"/>
</dbReference>
<evidence type="ECO:0000256" key="7">
    <source>
        <dbReference type="RuleBase" id="RU000356"/>
    </source>
</evidence>
<evidence type="ECO:0000256" key="3">
    <source>
        <dbReference type="ARBA" id="ARBA00022621"/>
    </source>
</evidence>
<evidence type="ECO:0000313" key="9">
    <source>
        <dbReference type="EMBL" id="CAH1773524.1"/>
    </source>
</evidence>
<dbReference type="InterPro" id="IPR009050">
    <property type="entry name" value="Globin-like_sf"/>
</dbReference>
<gene>
    <name evidence="9" type="ORF">OFUS_LOCUS1111</name>
</gene>
<dbReference type="Proteomes" id="UP000749559">
    <property type="component" value="Unassembled WGS sequence"/>
</dbReference>
<dbReference type="InterPro" id="IPR012292">
    <property type="entry name" value="Globin/Proto"/>
</dbReference>
<evidence type="ECO:0000256" key="6">
    <source>
        <dbReference type="PIRNR" id="PIRNR036517"/>
    </source>
</evidence>
<evidence type="ECO:0000256" key="2">
    <source>
        <dbReference type="ARBA" id="ARBA00022617"/>
    </source>
</evidence>
<keyword evidence="5 6" id="KW-0408">Iron</keyword>
<keyword evidence="1 6" id="KW-0813">Transport</keyword>
<dbReference type="GO" id="GO:0005506">
    <property type="term" value="F:iron ion binding"/>
    <property type="evidence" value="ECO:0007669"/>
    <property type="project" value="UniProtKB-UniRule"/>
</dbReference>
<dbReference type="InterPro" id="IPR044399">
    <property type="entry name" value="Mb-like_M"/>
</dbReference>
<comment type="similarity">
    <text evidence="6 7">Belongs to the globin family.</text>
</comment>
<evidence type="ECO:0000256" key="4">
    <source>
        <dbReference type="ARBA" id="ARBA00022723"/>
    </source>
</evidence>
<keyword evidence="3 6" id="KW-0561">Oxygen transport</keyword>
<dbReference type="GO" id="GO:0005344">
    <property type="term" value="F:oxygen carrier activity"/>
    <property type="evidence" value="ECO:0007669"/>
    <property type="project" value="UniProtKB-UniRule"/>
</dbReference>
<sequence length="161" mass="17882">MKVLAIFACLVVGVVVVKGNCDELQKIRVQNEWNLVYNNHRDVVCKAAFRSLFKLSPESKALFSKFDSDDTNSPKFQAHCTRVLGGLSSVISLLGNAEVYASQIQHLAAFHSNIPNLKIIYFEQLGQALEQIFAGTIKDFDNKAWKSCYGNIVNGVTAQLQ</sequence>
<proteinExistence type="inferred from homology"/>
<dbReference type="GO" id="GO:0020037">
    <property type="term" value="F:heme binding"/>
    <property type="evidence" value="ECO:0007669"/>
    <property type="project" value="UniProtKB-UniRule"/>
</dbReference>
<dbReference type="GO" id="GO:0005833">
    <property type="term" value="C:hemoglobin complex"/>
    <property type="evidence" value="ECO:0007669"/>
    <property type="project" value="UniProtKB-UniRule"/>
</dbReference>
<dbReference type="SUPFAM" id="SSF46458">
    <property type="entry name" value="Globin-like"/>
    <property type="match status" value="1"/>
</dbReference>
<protein>
    <recommendedName>
        <fullName evidence="6">Extracellular globin</fullName>
    </recommendedName>
</protein>
<evidence type="ECO:0000256" key="5">
    <source>
        <dbReference type="ARBA" id="ARBA00023004"/>
    </source>
</evidence>
<dbReference type="PANTHER" id="PTHR47217:SF1">
    <property type="entry name" value="GLOBIN-LIKE PROTEIN"/>
    <property type="match status" value="1"/>
</dbReference>
<accession>A0A8J1Y0V4</accession>
<comment type="caution">
    <text evidence="9">The sequence shown here is derived from an EMBL/GenBank/DDBJ whole genome shotgun (WGS) entry which is preliminary data.</text>
</comment>
<dbReference type="AlphaFoldDB" id="A0A8J1Y0V4"/>
<keyword evidence="10" id="KW-1185">Reference proteome</keyword>
<dbReference type="PROSITE" id="PS01033">
    <property type="entry name" value="GLOBIN"/>
    <property type="match status" value="1"/>
</dbReference>
<name>A0A8J1Y0V4_OWEFU</name>
<dbReference type="EMBL" id="CAIIXF020000001">
    <property type="protein sequence ID" value="CAH1773524.1"/>
    <property type="molecule type" value="Genomic_DNA"/>
</dbReference>
<reference evidence="9" key="1">
    <citation type="submission" date="2022-03" db="EMBL/GenBank/DDBJ databases">
        <authorList>
            <person name="Martin C."/>
        </authorList>
    </citation>
    <scope>NUCLEOTIDE SEQUENCE</scope>
</reference>
<dbReference type="SMR" id="A0A8J1Y0V4"/>
<dbReference type="PIRSF" id="PIRSF036517">
    <property type="entry name" value="Ext_hemo"/>
    <property type="match status" value="1"/>
</dbReference>
<dbReference type="Pfam" id="PF00042">
    <property type="entry name" value="Globin"/>
    <property type="match status" value="1"/>
</dbReference>
<evidence type="ECO:0000313" key="10">
    <source>
        <dbReference type="Proteomes" id="UP000749559"/>
    </source>
</evidence>
<keyword evidence="2 6" id="KW-0349">Heme</keyword>
<dbReference type="InterPro" id="IPR014610">
    <property type="entry name" value="Haemoglobin_extracell"/>
</dbReference>
<dbReference type="InterPro" id="IPR000971">
    <property type="entry name" value="Globin"/>
</dbReference>
<dbReference type="GO" id="GO:0005576">
    <property type="term" value="C:extracellular region"/>
    <property type="evidence" value="ECO:0007669"/>
    <property type="project" value="UniProtKB-UniRule"/>
</dbReference>
<evidence type="ECO:0000259" key="8">
    <source>
        <dbReference type="PROSITE" id="PS01033"/>
    </source>
</evidence>
<dbReference type="CDD" id="cd01040">
    <property type="entry name" value="Mb-like"/>
    <property type="match status" value="1"/>
</dbReference>
<dbReference type="PANTHER" id="PTHR47217">
    <property type="entry name" value="GLOBIN-LIKE PROTEIN"/>
    <property type="match status" value="1"/>
</dbReference>
<organism evidence="9 10">
    <name type="scientific">Owenia fusiformis</name>
    <name type="common">Polychaete worm</name>
    <dbReference type="NCBI Taxonomy" id="6347"/>
    <lineage>
        <taxon>Eukaryota</taxon>
        <taxon>Metazoa</taxon>
        <taxon>Spiralia</taxon>
        <taxon>Lophotrochozoa</taxon>
        <taxon>Annelida</taxon>
        <taxon>Polychaeta</taxon>
        <taxon>Sedentaria</taxon>
        <taxon>Canalipalpata</taxon>
        <taxon>Sabellida</taxon>
        <taxon>Oweniida</taxon>
        <taxon>Oweniidae</taxon>
        <taxon>Owenia</taxon>
    </lineage>
</organism>
<dbReference type="OrthoDB" id="6315462at2759"/>
<evidence type="ECO:0000256" key="1">
    <source>
        <dbReference type="ARBA" id="ARBA00022448"/>
    </source>
</evidence>
<dbReference type="GO" id="GO:0019825">
    <property type="term" value="F:oxygen binding"/>
    <property type="evidence" value="ECO:0007669"/>
    <property type="project" value="UniProtKB-UniRule"/>
</dbReference>